<evidence type="ECO:0000256" key="9">
    <source>
        <dbReference type="ARBA" id="ARBA00023180"/>
    </source>
</evidence>
<dbReference type="Ensembl" id="ENSCMIT00000006686.1">
    <property type="protein sequence ID" value="ENSCMIP00000006475.1"/>
    <property type="gene ID" value="ENSCMIG00000003672.1"/>
</dbReference>
<organism evidence="12 13">
    <name type="scientific">Callorhinchus milii</name>
    <name type="common">Ghost shark</name>
    <dbReference type="NCBI Taxonomy" id="7868"/>
    <lineage>
        <taxon>Eukaryota</taxon>
        <taxon>Metazoa</taxon>
        <taxon>Chordata</taxon>
        <taxon>Craniata</taxon>
        <taxon>Vertebrata</taxon>
        <taxon>Chondrichthyes</taxon>
        <taxon>Holocephali</taxon>
        <taxon>Chimaeriformes</taxon>
        <taxon>Callorhinchidae</taxon>
        <taxon>Callorhinchus</taxon>
    </lineage>
</organism>
<evidence type="ECO:0000256" key="3">
    <source>
        <dbReference type="ARBA" id="ARBA00022679"/>
    </source>
</evidence>
<reference evidence="13" key="2">
    <citation type="journal article" date="2007" name="PLoS Biol.">
        <title>Survey sequencing and comparative analysis of the elephant shark (Callorhinchus milii) genome.</title>
        <authorList>
            <person name="Venkatesh B."/>
            <person name="Kirkness E.F."/>
            <person name="Loh Y.H."/>
            <person name="Halpern A.L."/>
            <person name="Lee A.P."/>
            <person name="Johnson J."/>
            <person name="Dandona N."/>
            <person name="Viswanathan L.D."/>
            <person name="Tay A."/>
            <person name="Venter J.C."/>
            <person name="Strausberg R.L."/>
            <person name="Brenner S."/>
        </authorList>
    </citation>
    <scope>NUCLEOTIDE SEQUENCE [LARGE SCALE GENOMIC DNA]</scope>
</reference>
<reference evidence="12" key="4">
    <citation type="submission" date="2025-08" db="UniProtKB">
        <authorList>
            <consortium name="Ensembl"/>
        </authorList>
    </citation>
    <scope>IDENTIFICATION</scope>
</reference>
<feature type="transmembrane region" description="Helical" evidence="11">
    <location>
        <begin position="7"/>
        <end position="28"/>
    </location>
</feature>
<protein>
    <recommendedName>
        <fullName evidence="11">Carbohydrate sulfotransferase</fullName>
        <ecNumber evidence="11">2.8.2.-</ecNumber>
    </recommendedName>
</protein>
<gene>
    <name evidence="12" type="primary">LOC103175681</name>
</gene>
<accession>A0A4W3GU14</accession>
<dbReference type="InterPro" id="IPR018011">
    <property type="entry name" value="Carb_sulfotrans_8-10"/>
</dbReference>
<keyword evidence="8 11" id="KW-0472">Membrane</keyword>
<reference evidence="13" key="3">
    <citation type="journal article" date="2014" name="Nature">
        <title>Elephant shark genome provides unique insights into gnathostome evolution.</title>
        <authorList>
            <consortium name="International Elephant Shark Genome Sequencing Consortium"/>
            <person name="Venkatesh B."/>
            <person name="Lee A.P."/>
            <person name="Ravi V."/>
            <person name="Maurya A.K."/>
            <person name="Lian M.M."/>
            <person name="Swann J.B."/>
            <person name="Ohta Y."/>
            <person name="Flajnik M.F."/>
            <person name="Sutoh Y."/>
            <person name="Kasahara M."/>
            <person name="Hoon S."/>
            <person name="Gangu V."/>
            <person name="Roy S.W."/>
            <person name="Irimia M."/>
            <person name="Korzh V."/>
            <person name="Kondrychyn I."/>
            <person name="Lim Z.W."/>
            <person name="Tay B.H."/>
            <person name="Tohari S."/>
            <person name="Kong K.W."/>
            <person name="Ho S."/>
            <person name="Lorente-Galdos B."/>
            <person name="Quilez J."/>
            <person name="Marques-Bonet T."/>
            <person name="Raney B.J."/>
            <person name="Ingham P.W."/>
            <person name="Tay A."/>
            <person name="Hillier L.W."/>
            <person name="Minx P."/>
            <person name="Boehm T."/>
            <person name="Wilson R.K."/>
            <person name="Brenner S."/>
            <person name="Warren W.C."/>
        </authorList>
    </citation>
    <scope>NUCLEOTIDE SEQUENCE [LARGE SCALE GENOMIC DNA]</scope>
</reference>
<dbReference type="InterPro" id="IPR005331">
    <property type="entry name" value="Sulfotransferase"/>
</dbReference>
<dbReference type="Pfam" id="PF03567">
    <property type="entry name" value="Sulfotransfer_2"/>
    <property type="match status" value="1"/>
</dbReference>
<dbReference type="GeneID" id="103175681"/>
<dbReference type="InParanoid" id="A0A4W3GU14"/>
<dbReference type="OMA" id="HAVQISH"/>
<evidence type="ECO:0000256" key="11">
    <source>
        <dbReference type="RuleBase" id="RU364020"/>
    </source>
</evidence>
<dbReference type="GeneTree" id="ENSGT00940000156614"/>
<evidence type="ECO:0000256" key="5">
    <source>
        <dbReference type="ARBA" id="ARBA00022968"/>
    </source>
</evidence>
<reference evidence="12" key="5">
    <citation type="submission" date="2025-09" db="UniProtKB">
        <authorList>
            <consortium name="Ensembl"/>
        </authorList>
    </citation>
    <scope>IDENTIFICATION</scope>
</reference>
<proteinExistence type="inferred from homology"/>
<dbReference type="PANTHER" id="PTHR12137:SF4">
    <property type="entry name" value="CARBOHYDRATE SULFOTRANSFERASE 12"/>
    <property type="match status" value="1"/>
</dbReference>
<dbReference type="GO" id="GO:0030166">
    <property type="term" value="P:proteoglycan biosynthetic process"/>
    <property type="evidence" value="ECO:0007669"/>
    <property type="project" value="TreeGrafter"/>
</dbReference>
<keyword evidence="13" id="KW-1185">Reference proteome</keyword>
<evidence type="ECO:0000256" key="2">
    <source>
        <dbReference type="ARBA" id="ARBA00006339"/>
    </source>
</evidence>
<dbReference type="GO" id="GO:0016051">
    <property type="term" value="P:carbohydrate biosynthetic process"/>
    <property type="evidence" value="ECO:0007669"/>
    <property type="project" value="InterPro"/>
</dbReference>
<sequence length="346" mass="40835">MRQFRACWSCGGLAAIFLVAQILFILYWHQREAKQTWHAVQISHRSSSREKVRFTDKPATLLEIQMQRKQKLLAACADPNFTFPGKNWDYDEIPKREFGSFIAIDNVKLVYCAVPKVACSNWKRVLAIVSNSTVYKDLAHLPPGIEHGLFDKWKSDKDLKTFVQLRLDTHKTFIFVRHPFVRLISLFRNKFESPNSYVFHHVARMLRLYGNVSNIPENSKKLFEMGIKPTFTHFIQYLLDPKNEKGFFNIHWRQVYQICHPCQIDYDFIGKIETMDKDITYLMNLLNLKVAFQFPSKYQSATTNNLLRKYFGDVPINLIEKLYKLYEPDFVLFGYSRPQFLYDEAK</sequence>
<evidence type="ECO:0000313" key="12">
    <source>
        <dbReference type="Ensembl" id="ENSCMIP00000006475.1"/>
    </source>
</evidence>
<dbReference type="EC" id="2.8.2.-" evidence="11"/>
<comment type="subcellular location">
    <subcellularLocation>
        <location evidence="1 11">Golgi apparatus membrane</location>
        <topology evidence="1 11">Single-pass type II membrane protein</topology>
    </subcellularLocation>
</comment>
<evidence type="ECO:0000256" key="1">
    <source>
        <dbReference type="ARBA" id="ARBA00004323"/>
    </source>
</evidence>
<name>A0A4W3GU14_CALMI</name>
<dbReference type="PANTHER" id="PTHR12137">
    <property type="entry name" value="CARBOHYDRATE SULFOTRANSFERASE"/>
    <property type="match status" value="1"/>
</dbReference>
<keyword evidence="6 11" id="KW-1133">Transmembrane helix</keyword>
<keyword evidence="5 11" id="KW-0735">Signal-anchor</keyword>
<evidence type="ECO:0000313" key="13">
    <source>
        <dbReference type="Proteomes" id="UP000314986"/>
    </source>
</evidence>
<evidence type="ECO:0000256" key="7">
    <source>
        <dbReference type="ARBA" id="ARBA00023034"/>
    </source>
</evidence>
<keyword evidence="4 11" id="KW-0812">Transmembrane</keyword>
<dbReference type="OrthoDB" id="2019940at2759"/>
<dbReference type="RefSeq" id="XP_007887028.1">
    <property type="nucleotide sequence ID" value="XM_007888837.2"/>
</dbReference>
<dbReference type="KEGG" id="cmk:103175681"/>
<evidence type="ECO:0000256" key="6">
    <source>
        <dbReference type="ARBA" id="ARBA00022989"/>
    </source>
</evidence>
<dbReference type="GO" id="GO:0000139">
    <property type="term" value="C:Golgi membrane"/>
    <property type="evidence" value="ECO:0007669"/>
    <property type="project" value="UniProtKB-SubCell"/>
</dbReference>
<dbReference type="Proteomes" id="UP000314986">
    <property type="component" value="Unassembled WGS sequence"/>
</dbReference>
<comment type="similarity">
    <text evidence="2 11">Belongs to the sulfotransferase 2 family.</text>
</comment>
<dbReference type="STRING" id="7868.ENSCMIP00000006475"/>
<keyword evidence="3 11" id="KW-0808">Transferase</keyword>
<keyword evidence="10 11" id="KW-0119">Carbohydrate metabolism</keyword>
<dbReference type="AlphaFoldDB" id="A0A4W3GU14"/>
<reference evidence="13" key="1">
    <citation type="journal article" date="2006" name="Science">
        <title>Ancient noncoding elements conserved in the human genome.</title>
        <authorList>
            <person name="Venkatesh B."/>
            <person name="Kirkness E.F."/>
            <person name="Loh Y.H."/>
            <person name="Halpern A.L."/>
            <person name="Lee A.P."/>
            <person name="Johnson J."/>
            <person name="Dandona N."/>
            <person name="Viswanathan L.D."/>
            <person name="Tay A."/>
            <person name="Venter J.C."/>
            <person name="Strausberg R.L."/>
            <person name="Brenner S."/>
        </authorList>
    </citation>
    <scope>NUCLEOTIDE SEQUENCE [LARGE SCALE GENOMIC DNA]</scope>
</reference>
<evidence type="ECO:0000256" key="4">
    <source>
        <dbReference type="ARBA" id="ARBA00022692"/>
    </source>
</evidence>
<keyword evidence="7 11" id="KW-0333">Golgi apparatus</keyword>
<evidence type="ECO:0000256" key="10">
    <source>
        <dbReference type="ARBA" id="ARBA00023277"/>
    </source>
</evidence>
<keyword evidence="9 11" id="KW-0325">Glycoprotein</keyword>
<dbReference type="GO" id="GO:0008146">
    <property type="term" value="F:sulfotransferase activity"/>
    <property type="evidence" value="ECO:0007669"/>
    <property type="project" value="InterPro"/>
</dbReference>
<evidence type="ECO:0000256" key="8">
    <source>
        <dbReference type="ARBA" id="ARBA00023136"/>
    </source>
</evidence>